<dbReference type="GO" id="GO:1990904">
    <property type="term" value="C:ribonucleoprotein complex"/>
    <property type="evidence" value="ECO:0007669"/>
    <property type="project" value="UniProtKB-KW"/>
</dbReference>
<dbReference type="GeneID" id="59149522"/>
<dbReference type="InParanoid" id="A0A7L9FHB5"/>
<dbReference type="InterPro" id="IPR023574">
    <property type="entry name" value="Ribosomal_uL4_dom_sf"/>
</dbReference>
<keyword evidence="5 6" id="KW-0687">Ribonucleoprotein</keyword>
<dbReference type="PROSITE" id="PS00939">
    <property type="entry name" value="RIBOSOMAL_L1E"/>
    <property type="match status" value="1"/>
</dbReference>
<dbReference type="GO" id="GO:0006412">
    <property type="term" value="P:translation"/>
    <property type="evidence" value="ECO:0007669"/>
    <property type="project" value="UniProtKB-UniRule"/>
</dbReference>
<comment type="subunit">
    <text evidence="6">Part of the 50S ribosomal subunit.</text>
</comment>
<dbReference type="HAMAP" id="MF_01328_A">
    <property type="entry name" value="Ribosomal_uL4_A"/>
    <property type="match status" value="1"/>
</dbReference>
<evidence type="ECO:0000256" key="4">
    <source>
        <dbReference type="ARBA" id="ARBA00022980"/>
    </source>
</evidence>
<dbReference type="KEGG" id="thel:IG193_06460"/>
<evidence type="ECO:0000256" key="1">
    <source>
        <dbReference type="ARBA" id="ARBA00010528"/>
    </source>
</evidence>
<dbReference type="GO" id="GO:0005840">
    <property type="term" value="C:ribosome"/>
    <property type="evidence" value="ECO:0007669"/>
    <property type="project" value="UniProtKB-KW"/>
</dbReference>
<dbReference type="InterPro" id="IPR045240">
    <property type="entry name" value="Ribosomal_uL4_euk/arch"/>
</dbReference>
<dbReference type="Proteomes" id="UP000594121">
    <property type="component" value="Chromosome"/>
</dbReference>
<keyword evidence="2 6" id="KW-0699">rRNA-binding</keyword>
<dbReference type="InterPro" id="IPR019970">
    <property type="entry name" value="Ribosomall_uL4-arc"/>
</dbReference>
<keyword evidence="8" id="KW-1185">Reference proteome</keyword>
<keyword evidence="4 6" id="KW-0689">Ribosomal protein</keyword>
<evidence type="ECO:0000256" key="6">
    <source>
        <dbReference type="HAMAP-Rule" id="MF_01328"/>
    </source>
</evidence>
<dbReference type="Pfam" id="PF00573">
    <property type="entry name" value="Ribosomal_L4"/>
    <property type="match status" value="1"/>
</dbReference>
<comment type="similarity">
    <text evidence="1 6">Belongs to the universal ribosomal protein uL4 family.</text>
</comment>
<comment type="function">
    <text evidence="6">Forms part of the polypeptide exit tunnel.</text>
</comment>
<dbReference type="EMBL" id="CP062310">
    <property type="protein sequence ID" value="QOJ78393.1"/>
    <property type="molecule type" value="Genomic_DNA"/>
</dbReference>
<comment type="function">
    <text evidence="6">One of the primary rRNA binding proteins, this protein initially binds near the 5'-end of the 23S rRNA. It is important during the early stages of 50S assembly. It makes multiple contacts with different domains of the 23S rRNA in the assembled 50S subunit and ribosome.</text>
</comment>
<organism evidence="7 8">
    <name type="scientific">Infirmifilum lucidum</name>
    <dbReference type="NCBI Taxonomy" id="2776706"/>
    <lineage>
        <taxon>Archaea</taxon>
        <taxon>Thermoproteota</taxon>
        <taxon>Thermoprotei</taxon>
        <taxon>Thermofilales</taxon>
        <taxon>Thermofilaceae</taxon>
        <taxon>Infirmifilum</taxon>
    </lineage>
</organism>
<evidence type="ECO:0000313" key="8">
    <source>
        <dbReference type="Proteomes" id="UP000594121"/>
    </source>
</evidence>
<dbReference type="InterPro" id="IPR013000">
    <property type="entry name" value="Ribosomal_uL4_euk/arc_CS"/>
</dbReference>
<reference evidence="7 8" key="1">
    <citation type="submission" date="2020-10" db="EMBL/GenBank/DDBJ databases">
        <title>Thermofilum lucidum 3507LT sp. nov. a novel member of Thermofilaceae family isolated from Chile hot spring, and proposal of description order Thermofilales.</title>
        <authorList>
            <person name="Zayulina K.S."/>
            <person name="Elcheninov A.G."/>
            <person name="Toshchakov S.V."/>
            <person name="Kublanov I.V."/>
        </authorList>
    </citation>
    <scope>NUCLEOTIDE SEQUENCE [LARGE SCALE GENOMIC DNA]</scope>
    <source>
        <strain evidence="7 8">3507LT</strain>
    </source>
</reference>
<dbReference type="NCBIfam" id="TIGR03672">
    <property type="entry name" value="rpl4p_arch"/>
    <property type="match status" value="1"/>
</dbReference>
<evidence type="ECO:0000256" key="3">
    <source>
        <dbReference type="ARBA" id="ARBA00022884"/>
    </source>
</evidence>
<evidence type="ECO:0000256" key="2">
    <source>
        <dbReference type="ARBA" id="ARBA00022730"/>
    </source>
</evidence>
<dbReference type="FunCoup" id="A0A7L9FHB5">
    <property type="interactions" value="163"/>
</dbReference>
<name>A0A7L9FHB5_9CREN</name>
<proteinExistence type="inferred from homology"/>
<accession>A0A7L9FHB5</accession>
<dbReference type="GO" id="GO:0019843">
    <property type="term" value="F:rRNA binding"/>
    <property type="evidence" value="ECO:0007669"/>
    <property type="project" value="UniProtKB-UniRule"/>
</dbReference>
<gene>
    <name evidence="6" type="primary">rpl4</name>
    <name evidence="7" type="ORF">IG193_06460</name>
</gene>
<evidence type="ECO:0000256" key="5">
    <source>
        <dbReference type="ARBA" id="ARBA00023274"/>
    </source>
</evidence>
<dbReference type="AlphaFoldDB" id="A0A7L9FHB5"/>
<dbReference type="PANTHER" id="PTHR19431">
    <property type="entry name" value="60S RIBOSOMAL PROTEIN L4"/>
    <property type="match status" value="1"/>
</dbReference>
<keyword evidence="3 6" id="KW-0694">RNA-binding</keyword>
<dbReference type="RefSeq" id="WP_192818365.1">
    <property type="nucleotide sequence ID" value="NZ_CP062310.1"/>
</dbReference>
<dbReference type="GO" id="GO:0003735">
    <property type="term" value="F:structural constituent of ribosome"/>
    <property type="evidence" value="ECO:0007669"/>
    <property type="project" value="InterPro"/>
</dbReference>
<protein>
    <recommendedName>
        <fullName evidence="6">Large ribosomal subunit protein uL4</fullName>
    </recommendedName>
</protein>
<dbReference type="Gene3D" id="3.40.1370.10">
    <property type="match status" value="1"/>
</dbReference>
<evidence type="ECO:0000313" key="7">
    <source>
        <dbReference type="EMBL" id="QOJ78393.1"/>
    </source>
</evidence>
<dbReference type="InterPro" id="IPR002136">
    <property type="entry name" value="Ribosomal_uL4"/>
</dbReference>
<sequence>MSSTELVLREVPVYGLDGNEASKAQLPSFFYSPVRVDLIRRAFLAIFTSKLQPKGTDPLAGLRTTAESLGVGHGIARVARIKGGMRAARVPQAVKGRRVHPPKVEKKLKENINKKEKKLALASALAATAIRELVVRRGHVVPEKQLPIVVVDEIEKVNKASQLREIFKKLGVWGDVERAAERVRVRAGKGKMRGRKYKKPKSVLIVASNSRELSKAARNMPGVEVVSARNLTVSHLAPGGVPGRLTIYTLEALRILEERLKDVEVRY</sequence>
<dbReference type="SUPFAM" id="SSF52166">
    <property type="entry name" value="Ribosomal protein L4"/>
    <property type="match status" value="1"/>
</dbReference>